<dbReference type="PANTHER" id="PTHR23508:SF10">
    <property type="entry name" value="CARBOXYLIC ACID TRANSPORTER PROTEIN HOMOLOG"/>
    <property type="match status" value="1"/>
</dbReference>
<name>A0ABW2S6D4_9NOCA</name>
<dbReference type="InterPro" id="IPR036259">
    <property type="entry name" value="MFS_trans_sf"/>
</dbReference>
<evidence type="ECO:0000313" key="9">
    <source>
        <dbReference type="Proteomes" id="UP001596484"/>
    </source>
</evidence>
<keyword evidence="2 6" id="KW-0812">Transmembrane</keyword>
<feature type="transmembrane region" description="Helical" evidence="6">
    <location>
        <begin position="85"/>
        <end position="104"/>
    </location>
</feature>
<feature type="transmembrane region" description="Helical" evidence="6">
    <location>
        <begin position="143"/>
        <end position="169"/>
    </location>
</feature>
<feature type="transmembrane region" description="Helical" evidence="6">
    <location>
        <begin position="110"/>
        <end position="131"/>
    </location>
</feature>
<accession>A0ABW2S6D4</accession>
<feature type="domain" description="Major facilitator superfamily (MFS) profile" evidence="7">
    <location>
        <begin position="19"/>
        <end position="434"/>
    </location>
</feature>
<organism evidence="8 9">
    <name type="scientific">Rhodococcus daqingensis</name>
    <dbReference type="NCBI Taxonomy" id="2479363"/>
    <lineage>
        <taxon>Bacteria</taxon>
        <taxon>Bacillati</taxon>
        <taxon>Actinomycetota</taxon>
        <taxon>Actinomycetes</taxon>
        <taxon>Mycobacteriales</taxon>
        <taxon>Nocardiaceae</taxon>
        <taxon>Rhodococcus</taxon>
    </lineage>
</organism>
<dbReference type="PANTHER" id="PTHR23508">
    <property type="entry name" value="CARBOXYLIC ACID TRANSPORTER PROTEIN HOMOLOG"/>
    <property type="match status" value="1"/>
</dbReference>
<evidence type="ECO:0000256" key="1">
    <source>
        <dbReference type="ARBA" id="ARBA00004651"/>
    </source>
</evidence>
<feature type="transmembrane region" description="Helical" evidence="6">
    <location>
        <begin position="252"/>
        <end position="273"/>
    </location>
</feature>
<feature type="region of interest" description="Disordered" evidence="5">
    <location>
        <begin position="448"/>
        <end position="467"/>
    </location>
</feature>
<comment type="caution">
    <text evidence="8">The sequence shown here is derived from an EMBL/GenBank/DDBJ whole genome shotgun (WGS) entry which is preliminary data.</text>
</comment>
<dbReference type="InterPro" id="IPR020846">
    <property type="entry name" value="MFS_dom"/>
</dbReference>
<keyword evidence="3 6" id="KW-1133">Transmembrane helix</keyword>
<dbReference type="PROSITE" id="PS50850">
    <property type="entry name" value="MFS"/>
    <property type="match status" value="1"/>
</dbReference>
<feature type="transmembrane region" description="Helical" evidence="6">
    <location>
        <begin position="293"/>
        <end position="314"/>
    </location>
</feature>
<feature type="transmembrane region" description="Helical" evidence="6">
    <location>
        <begin position="175"/>
        <end position="195"/>
    </location>
</feature>
<feature type="transmembrane region" description="Helical" evidence="6">
    <location>
        <begin position="17"/>
        <end position="44"/>
    </location>
</feature>
<dbReference type="InterPro" id="IPR011701">
    <property type="entry name" value="MFS"/>
</dbReference>
<evidence type="ECO:0000313" key="8">
    <source>
        <dbReference type="EMBL" id="MFC7451148.1"/>
    </source>
</evidence>
<dbReference type="EMBL" id="JBHTCS010000030">
    <property type="protein sequence ID" value="MFC7451148.1"/>
    <property type="molecule type" value="Genomic_DNA"/>
</dbReference>
<evidence type="ECO:0000256" key="4">
    <source>
        <dbReference type="ARBA" id="ARBA00023136"/>
    </source>
</evidence>
<feature type="transmembrane region" description="Helical" evidence="6">
    <location>
        <begin position="56"/>
        <end position="73"/>
    </location>
</feature>
<feature type="transmembrane region" description="Helical" evidence="6">
    <location>
        <begin position="321"/>
        <end position="340"/>
    </location>
</feature>
<dbReference type="InterPro" id="IPR005829">
    <property type="entry name" value="Sugar_transporter_CS"/>
</dbReference>
<evidence type="ECO:0000256" key="2">
    <source>
        <dbReference type="ARBA" id="ARBA00022692"/>
    </source>
</evidence>
<keyword evidence="9" id="KW-1185">Reference proteome</keyword>
<evidence type="ECO:0000256" key="3">
    <source>
        <dbReference type="ARBA" id="ARBA00022989"/>
    </source>
</evidence>
<sequence length="467" mass="49685">MDISTAIKKSPMSRFQYLALTACLLVLTIDGFDVFVMGFVLPHLPDGFFASSAEKGYLLSAGLAGMAVGSLLLSPLGDRFGRRKLVLWCLVINFLGLATSAMAPNVEALTLARLVTGLGIGGMTASLTVLVQEYSSEERRNAVMGVYVIGFPLGSLIGGFIGTMLIGAFGGAWQAMFVFGAVITGVAFFLTWRLIPESIDFLIARDTPRDRAEIASVAVKLRNPVIDPEARPALSVTVGSNGSIRGLFERGMYYRTLLSWVAYSCVMAMFYFASFWTPELIKVSSGSKDLGTTAGLILSLGGVVGALVFGAWTLRISAQKLLWIAMLVTAVAIVAFATFFTQSDIAIALTVVIGLFTFISITGLMAVVPPLYAVRTRSTALGWMIGIGRLFSISAPIVVGYALMVAAPRTLYFYSAVPMLIGAAATYALWRHVRGEVAPMDASAAASPVATHTTSRPEVGDEEVVAS</sequence>
<evidence type="ECO:0000256" key="5">
    <source>
        <dbReference type="SAM" id="MobiDB-lite"/>
    </source>
</evidence>
<feature type="transmembrane region" description="Helical" evidence="6">
    <location>
        <begin position="380"/>
        <end position="405"/>
    </location>
</feature>
<feature type="transmembrane region" description="Helical" evidence="6">
    <location>
        <begin position="346"/>
        <end position="368"/>
    </location>
</feature>
<evidence type="ECO:0000259" key="7">
    <source>
        <dbReference type="PROSITE" id="PS50850"/>
    </source>
</evidence>
<reference evidence="9" key="1">
    <citation type="journal article" date="2019" name="Int. J. Syst. Evol. Microbiol.">
        <title>The Global Catalogue of Microorganisms (GCM) 10K type strain sequencing project: providing services to taxonomists for standard genome sequencing and annotation.</title>
        <authorList>
            <consortium name="The Broad Institute Genomics Platform"/>
            <consortium name="The Broad Institute Genome Sequencing Center for Infectious Disease"/>
            <person name="Wu L."/>
            <person name="Ma J."/>
        </authorList>
    </citation>
    <scope>NUCLEOTIDE SEQUENCE [LARGE SCALE GENOMIC DNA]</scope>
    <source>
        <strain evidence="9">ICMP 19430</strain>
    </source>
</reference>
<dbReference type="PROSITE" id="PS00217">
    <property type="entry name" value="SUGAR_TRANSPORT_2"/>
    <property type="match status" value="1"/>
</dbReference>
<gene>
    <name evidence="8" type="ORF">ACFQS9_24955</name>
</gene>
<dbReference type="Gene3D" id="1.20.1250.20">
    <property type="entry name" value="MFS general substrate transporter like domains"/>
    <property type="match status" value="1"/>
</dbReference>
<keyword evidence="4 6" id="KW-0472">Membrane</keyword>
<feature type="transmembrane region" description="Helical" evidence="6">
    <location>
        <begin position="411"/>
        <end position="430"/>
    </location>
</feature>
<proteinExistence type="predicted"/>
<protein>
    <submittedName>
        <fullName evidence="8">MFS transporter</fullName>
    </submittedName>
</protein>
<comment type="subcellular location">
    <subcellularLocation>
        <location evidence="1">Cell membrane</location>
        <topology evidence="1">Multi-pass membrane protein</topology>
    </subcellularLocation>
</comment>
<dbReference type="Proteomes" id="UP001596484">
    <property type="component" value="Unassembled WGS sequence"/>
</dbReference>
<dbReference type="SUPFAM" id="SSF103473">
    <property type="entry name" value="MFS general substrate transporter"/>
    <property type="match status" value="1"/>
</dbReference>
<evidence type="ECO:0000256" key="6">
    <source>
        <dbReference type="SAM" id="Phobius"/>
    </source>
</evidence>
<dbReference type="RefSeq" id="WP_378409240.1">
    <property type="nucleotide sequence ID" value="NZ_JBHTCS010000030.1"/>
</dbReference>
<dbReference type="Pfam" id="PF07690">
    <property type="entry name" value="MFS_1"/>
    <property type="match status" value="1"/>
</dbReference>